<reference evidence="7" key="1">
    <citation type="submission" date="2021-02" db="EMBL/GenBank/DDBJ databases">
        <title>First Annotated Genome of the Yellow-green Alga Tribonema minus.</title>
        <authorList>
            <person name="Mahan K.M."/>
        </authorList>
    </citation>
    <scope>NUCLEOTIDE SEQUENCE</scope>
    <source>
        <strain evidence="7">UTEX B ZZ1240</strain>
    </source>
</reference>
<dbReference type="Pfam" id="PF00022">
    <property type="entry name" value="Actin"/>
    <property type="match status" value="1"/>
</dbReference>
<sequence length="411" mass="44344">MYSAGDNIGAVVGDIGSVCSKIGFAGEDFPRCVSCSSFADGMVYQYHVDAQWERTDMELRSAVGKAGAVQDWDMVEKIWEHAAVNKSPAAPAIITAVLCTHPCPNLVVQELMFEKFDVPALFMGRDAVLSCFSLGKTTGTAVDVGGHTTVTPVTDGWVDHRAIVTASLGATALHRYCTLLMEATGTTLKPTQAFRTGCKPRHFTPEHTWHPSYREFVQLEVARDIIETSGRVSETAVDDQAPQFTSVPGVPYRLPDGSEVTVGVERFKVPELLFNTDPFTTAAAGTPLAAFAESLTETDTRLVPLQNLVLECIQRCDGDAQQSLASTIVVSGGGSGFDGMPERLRSEVDLLIAAGAPMWRPKVLAAGANERRISAWLGGSILGSLGSFHEMWMSKSEYEEHGARLINKKCP</sequence>
<dbReference type="SMART" id="SM00268">
    <property type="entry name" value="ACTIN"/>
    <property type="match status" value="1"/>
</dbReference>
<evidence type="ECO:0000256" key="4">
    <source>
        <dbReference type="ARBA" id="ARBA00022840"/>
    </source>
</evidence>
<protein>
    <submittedName>
        <fullName evidence="7">Actin family</fullName>
    </submittedName>
</protein>
<keyword evidence="4" id="KW-0067">ATP-binding</keyword>
<organism evidence="7 8">
    <name type="scientific">Tribonema minus</name>
    <dbReference type="NCBI Taxonomy" id="303371"/>
    <lineage>
        <taxon>Eukaryota</taxon>
        <taxon>Sar</taxon>
        <taxon>Stramenopiles</taxon>
        <taxon>Ochrophyta</taxon>
        <taxon>PX clade</taxon>
        <taxon>Xanthophyceae</taxon>
        <taxon>Tribonematales</taxon>
        <taxon>Tribonemataceae</taxon>
        <taxon>Tribonema</taxon>
    </lineage>
</organism>
<comment type="caution">
    <text evidence="7">The sequence shown here is derived from an EMBL/GenBank/DDBJ whole genome shotgun (WGS) entry which is preliminary data.</text>
</comment>
<dbReference type="FunFam" id="3.30.420.40:FF:000058">
    <property type="entry name" value="Putative actin-related protein 5"/>
    <property type="match status" value="1"/>
</dbReference>
<keyword evidence="8" id="KW-1185">Reference proteome</keyword>
<evidence type="ECO:0000256" key="6">
    <source>
        <dbReference type="RuleBase" id="RU000487"/>
    </source>
</evidence>
<evidence type="ECO:0000313" key="7">
    <source>
        <dbReference type="EMBL" id="KAG5187036.1"/>
    </source>
</evidence>
<keyword evidence="2" id="KW-0547">Nucleotide-binding</keyword>
<evidence type="ECO:0000256" key="5">
    <source>
        <dbReference type="ARBA" id="ARBA00049360"/>
    </source>
</evidence>
<dbReference type="Gene3D" id="3.30.420.40">
    <property type="match status" value="2"/>
</dbReference>
<evidence type="ECO:0000256" key="1">
    <source>
        <dbReference type="ARBA" id="ARBA00006752"/>
    </source>
</evidence>
<evidence type="ECO:0000313" key="8">
    <source>
        <dbReference type="Proteomes" id="UP000664859"/>
    </source>
</evidence>
<name>A0A835Z589_9STRA</name>
<comment type="catalytic activity">
    <reaction evidence="5">
        <text>ATP + H2O = ADP + phosphate + H(+)</text>
        <dbReference type="Rhea" id="RHEA:13065"/>
        <dbReference type="ChEBI" id="CHEBI:15377"/>
        <dbReference type="ChEBI" id="CHEBI:15378"/>
        <dbReference type="ChEBI" id="CHEBI:30616"/>
        <dbReference type="ChEBI" id="CHEBI:43474"/>
        <dbReference type="ChEBI" id="CHEBI:456216"/>
    </reaction>
</comment>
<dbReference type="AlphaFoldDB" id="A0A835Z589"/>
<proteinExistence type="inferred from homology"/>
<keyword evidence="3" id="KW-0378">Hydrolase</keyword>
<dbReference type="Proteomes" id="UP000664859">
    <property type="component" value="Unassembled WGS sequence"/>
</dbReference>
<dbReference type="InterPro" id="IPR043129">
    <property type="entry name" value="ATPase_NBD"/>
</dbReference>
<dbReference type="OrthoDB" id="5132116at2759"/>
<dbReference type="InterPro" id="IPR004000">
    <property type="entry name" value="Actin"/>
</dbReference>
<dbReference type="PANTHER" id="PTHR11937">
    <property type="entry name" value="ACTIN"/>
    <property type="match status" value="1"/>
</dbReference>
<dbReference type="Gene3D" id="3.90.640.10">
    <property type="entry name" value="Actin, Chain A, domain 4"/>
    <property type="match status" value="1"/>
</dbReference>
<comment type="similarity">
    <text evidence="1 6">Belongs to the actin family.</text>
</comment>
<dbReference type="EMBL" id="JAFCMP010000097">
    <property type="protein sequence ID" value="KAG5187036.1"/>
    <property type="molecule type" value="Genomic_DNA"/>
</dbReference>
<accession>A0A835Z589</accession>
<evidence type="ECO:0000256" key="2">
    <source>
        <dbReference type="ARBA" id="ARBA00022741"/>
    </source>
</evidence>
<dbReference type="GO" id="GO:0016787">
    <property type="term" value="F:hydrolase activity"/>
    <property type="evidence" value="ECO:0007669"/>
    <property type="project" value="UniProtKB-KW"/>
</dbReference>
<dbReference type="SUPFAM" id="SSF53067">
    <property type="entry name" value="Actin-like ATPase domain"/>
    <property type="match status" value="2"/>
</dbReference>
<dbReference type="GO" id="GO:0005524">
    <property type="term" value="F:ATP binding"/>
    <property type="evidence" value="ECO:0007669"/>
    <property type="project" value="UniProtKB-KW"/>
</dbReference>
<evidence type="ECO:0000256" key="3">
    <source>
        <dbReference type="ARBA" id="ARBA00022801"/>
    </source>
</evidence>
<gene>
    <name evidence="7" type="ORF">JKP88DRAFT_271836</name>
</gene>